<keyword evidence="11" id="KW-0677">Repeat</keyword>
<evidence type="ECO:0000256" key="14">
    <source>
        <dbReference type="ARBA" id="ARBA00022840"/>
    </source>
</evidence>
<evidence type="ECO:0000256" key="17">
    <source>
        <dbReference type="ARBA" id="ARBA00023170"/>
    </source>
</evidence>
<dbReference type="InterPro" id="IPR051420">
    <property type="entry name" value="Ser_Thr_Kinases_DiverseReg"/>
</dbReference>
<keyword evidence="25" id="KW-1185">Reference proteome</keyword>
<evidence type="ECO:0000313" key="25">
    <source>
        <dbReference type="Proteomes" id="UP001190926"/>
    </source>
</evidence>
<keyword evidence="7" id="KW-0433">Leucine-rich repeat</keyword>
<proteinExistence type="inferred from homology"/>
<evidence type="ECO:0000256" key="1">
    <source>
        <dbReference type="ARBA" id="ARBA00004162"/>
    </source>
</evidence>
<dbReference type="PANTHER" id="PTHR48005:SF57">
    <property type="entry name" value="RECEPTOR KINASE-LIKE PROTEIN XA21"/>
    <property type="match status" value="1"/>
</dbReference>
<comment type="catalytic activity">
    <reaction evidence="19">
        <text>L-threonyl-[protein] + ATP = O-phospho-L-threonyl-[protein] + ADP + H(+)</text>
        <dbReference type="Rhea" id="RHEA:46608"/>
        <dbReference type="Rhea" id="RHEA-COMP:11060"/>
        <dbReference type="Rhea" id="RHEA-COMP:11605"/>
        <dbReference type="ChEBI" id="CHEBI:15378"/>
        <dbReference type="ChEBI" id="CHEBI:30013"/>
        <dbReference type="ChEBI" id="CHEBI:30616"/>
        <dbReference type="ChEBI" id="CHEBI:61977"/>
        <dbReference type="ChEBI" id="CHEBI:456216"/>
        <dbReference type="EC" id="2.7.11.1"/>
    </reaction>
</comment>
<dbReference type="InterPro" id="IPR000719">
    <property type="entry name" value="Prot_kinase_dom"/>
</dbReference>
<dbReference type="Proteomes" id="UP001190926">
    <property type="component" value="Unassembled WGS sequence"/>
</dbReference>
<dbReference type="InterPro" id="IPR008271">
    <property type="entry name" value="Ser/Thr_kinase_AS"/>
</dbReference>
<dbReference type="GO" id="GO:0006952">
    <property type="term" value="P:defense response"/>
    <property type="evidence" value="ECO:0007669"/>
    <property type="project" value="UniProtKB-ARBA"/>
</dbReference>
<keyword evidence="18" id="KW-0325">Glycoprotein</keyword>
<dbReference type="SMART" id="SM00220">
    <property type="entry name" value="S_TKc"/>
    <property type="match status" value="1"/>
</dbReference>
<evidence type="ECO:0000256" key="5">
    <source>
        <dbReference type="ARBA" id="ARBA00022527"/>
    </source>
</evidence>
<evidence type="ECO:0000259" key="23">
    <source>
        <dbReference type="PROSITE" id="PS50011"/>
    </source>
</evidence>
<dbReference type="FunFam" id="3.80.10.10:FF:000095">
    <property type="entry name" value="LRR receptor-like serine/threonine-protein kinase GSO1"/>
    <property type="match status" value="2"/>
</dbReference>
<dbReference type="Pfam" id="PF08263">
    <property type="entry name" value="LRRNT_2"/>
    <property type="match status" value="1"/>
</dbReference>
<dbReference type="InterPro" id="IPR032675">
    <property type="entry name" value="LRR_dom_sf"/>
</dbReference>
<evidence type="ECO:0000256" key="9">
    <source>
        <dbReference type="ARBA" id="ARBA00022692"/>
    </source>
</evidence>
<dbReference type="InterPro" id="IPR013210">
    <property type="entry name" value="LRR_N_plant-typ"/>
</dbReference>
<keyword evidence="16" id="KW-0472">Membrane</keyword>
<dbReference type="Gene3D" id="1.10.510.10">
    <property type="entry name" value="Transferase(Phosphotransferase) domain 1"/>
    <property type="match status" value="1"/>
</dbReference>
<gene>
    <name evidence="24" type="ORF">C2S53_018900</name>
</gene>
<keyword evidence="10 22" id="KW-0732">Signal</keyword>
<feature type="signal peptide" evidence="22">
    <location>
        <begin position="1"/>
        <end position="21"/>
    </location>
</feature>
<keyword evidence="14 21" id="KW-0067">ATP-binding</keyword>
<keyword evidence="12 21" id="KW-0547">Nucleotide-binding</keyword>
<dbReference type="InterPro" id="IPR001611">
    <property type="entry name" value="Leu-rich_rpt"/>
</dbReference>
<feature type="binding site" evidence="21">
    <location>
        <position position="799"/>
    </location>
    <ligand>
        <name>ATP</name>
        <dbReference type="ChEBI" id="CHEBI:30616"/>
    </ligand>
</feature>
<protein>
    <recommendedName>
        <fullName evidence="3">non-specific serine/threonine protein kinase</fullName>
        <ecNumber evidence="3">2.7.11.1</ecNumber>
    </recommendedName>
</protein>
<dbReference type="GO" id="GO:0004674">
    <property type="term" value="F:protein serine/threonine kinase activity"/>
    <property type="evidence" value="ECO:0007669"/>
    <property type="project" value="UniProtKB-KW"/>
</dbReference>
<evidence type="ECO:0000256" key="3">
    <source>
        <dbReference type="ARBA" id="ARBA00012513"/>
    </source>
</evidence>
<keyword evidence="8" id="KW-0808">Transferase</keyword>
<keyword evidence="13" id="KW-0418">Kinase</keyword>
<evidence type="ECO:0000256" key="7">
    <source>
        <dbReference type="ARBA" id="ARBA00022614"/>
    </source>
</evidence>
<evidence type="ECO:0000256" key="10">
    <source>
        <dbReference type="ARBA" id="ARBA00022729"/>
    </source>
</evidence>
<evidence type="ECO:0000256" key="11">
    <source>
        <dbReference type="ARBA" id="ARBA00022737"/>
    </source>
</evidence>
<dbReference type="Gene3D" id="3.80.10.10">
    <property type="entry name" value="Ribonuclease Inhibitor"/>
    <property type="match status" value="4"/>
</dbReference>
<dbReference type="GO" id="GO:0051707">
    <property type="term" value="P:response to other organism"/>
    <property type="evidence" value="ECO:0007669"/>
    <property type="project" value="UniProtKB-ARBA"/>
</dbReference>
<comment type="subcellular location">
    <subcellularLocation>
        <location evidence="1">Cell membrane</location>
        <topology evidence="1">Single-pass membrane protein</topology>
    </subcellularLocation>
</comment>
<dbReference type="SUPFAM" id="SSF56112">
    <property type="entry name" value="Protein kinase-like (PK-like)"/>
    <property type="match status" value="1"/>
</dbReference>
<dbReference type="InterPro" id="IPR011009">
    <property type="entry name" value="Kinase-like_dom_sf"/>
</dbReference>
<evidence type="ECO:0000256" key="8">
    <source>
        <dbReference type="ARBA" id="ARBA00022679"/>
    </source>
</evidence>
<comment type="catalytic activity">
    <reaction evidence="20">
        <text>L-seryl-[protein] + ATP = O-phospho-L-seryl-[protein] + ADP + H(+)</text>
        <dbReference type="Rhea" id="RHEA:17989"/>
        <dbReference type="Rhea" id="RHEA-COMP:9863"/>
        <dbReference type="Rhea" id="RHEA-COMP:11604"/>
        <dbReference type="ChEBI" id="CHEBI:15378"/>
        <dbReference type="ChEBI" id="CHEBI:29999"/>
        <dbReference type="ChEBI" id="CHEBI:30616"/>
        <dbReference type="ChEBI" id="CHEBI:83421"/>
        <dbReference type="ChEBI" id="CHEBI:456216"/>
        <dbReference type="EC" id="2.7.11.1"/>
    </reaction>
</comment>
<evidence type="ECO:0000256" key="16">
    <source>
        <dbReference type="ARBA" id="ARBA00023136"/>
    </source>
</evidence>
<evidence type="ECO:0000256" key="13">
    <source>
        <dbReference type="ARBA" id="ARBA00022777"/>
    </source>
</evidence>
<evidence type="ECO:0000313" key="24">
    <source>
        <dbReference type="EMBL" id="KAH6825112.1"/>
    </source>
</evidence>
<keyword evidence="9" id="KW-0812">Transmembrane</keyword>
<evidence type="ECO:0000256" key="2">
    <source>
        <dbReference type="ARBA" id="ARBA00008684"/>
    </source>
</evidence>
<name>A0AAD4J116_PERFH</name>
<evidence type="ECO:0000256" key="18">
    <source>
        <dbReference type="ARBA" id="ARBA00023180"/>
    </source>
</evidence>
<evidence type="ECO:0000256" key="20">
    <source>
        <dbReference type="ARBA" id="ARBA00048679"/>
    </source>
</evidence>
<dbReference type="AlphaFoldDB" id="A0AAD4J116"/>
<dbReference type="GO" id="GO:0005524">
    <property type="term" value="F:ATP binding"/>
    <property type="evidence" value="ECO:0007669"/>
    <property type="project" value="UniProtKB-UniRule"/>
</dbReference>
<dbReference type="EC" id="2.7.11.1" evidence="3"/>
<dbReference type="Pfam" id="PF13855">
    <property type="entry name" value="LRR_8"/>
    <property type="match status" value="1"/>
</dbReference>
<dbReference type="SUPFAM" id="SSF52058">
    <property type="entry name" value="L domain-like"/>
    <property type="match status" value="1"/>
</dbReference>
<dbReference type="InterPro" id="IPR003591">
    <property type="entry name" value="Leu-rich_rpt_typical-subtyp"/>
</dbReference>
<dbReference type="FunFam" id="1.10.510.10:FF:000358">
    <property type="entry name" value="Putative leucine-rich repeat receptor-like serine/threonine-protein kinase"/>
    <property type="match status" value="1"/>
</dbReference>
<dbReference type="Pfam" id="PF00560">
    <property type="entry name" value="LRR_1"/>
    <property type="match status" value="5"/>
</dbReference>
<dbReference type="SMART" id="SM00369">
    <property type="entry name" value="LRR_TYP"/>
    <property type="match status" value="8"/>
</dbReference>
<dbReference type="GO" id="GO:0005886">
    <property type="term" value="C:plasma membrane"/>
    <property type="evidence" value="ECO:0007669"/>
    <property type="project" value="UniProtKB-SubCell"/>
</dbReference>
<evidence type="ECO:0000256" key="12">
    <source>
        <dbReference type="ARBA" id="ARBA00022741"/>
    </source>
</evidence>
<dbReference type="PROSITE" id="PS00108">
    <property type="entry name" value="PROTEIN_KINASE_ST"/>
    <property type="match status" value="1"/>
</dbReference>
<keyword evidence="17" id="KW-0675">Receptor</keyword>
<feature type="domain" description="Protein kinase" evidence="23">
    <location>
        <begin position="771"/>
        <end position="1051"/>
    </location>
</feature>
<comment type="similarity">
    <text evidence="2">Belongs to the protein kinase superfamily. Ser/Thr protein kinase family.</text>
</comment>
<dbReference type="FunFam" id="3.80.10.10:FF:000129">
    <property type="entry name" value="Leucine-rich repeat receptor-like kinase"/>
    <property type="match status" value="1"/>
</dbReference>
<evidence type="ECO:0000256" key="15">
    <source>
        <dbReference type="ARBA" id="ARBA00022989"/>
    </source>
</evidence>
<accession>A0AAD4J116</accession>
<dbReference type="Gene3D" id="3.30.200.20">
    <property type="entry name" value="Phosphorylase Kinase, domain 1"/>
    <property type="match status" value="1"/>
</dbReference>
<reference evidence="24 25" key="1">
    <citation type="journal article" date="2021" name="Nat. Commun.">
        <title>Incipient diploidization of the medicinal plant Perilla within 10,000 years.</title>
        <authorList>
            <person name="Zhang Y."/>
            <person name="Shen Q."/>
            <person name="Leng L."/>
            <person name="Zhang D."/>
            <person name="Chen S."/>
            <person name="Shi Y."/>
            <person name="Ning Z."/>
            <person name="Chen S."/>
        </authorList>
    </citation>
    <scope>NUCLEOTIDE SEQUENCE [LARGE SCALE GENOMIC DNA]</scope>
    <source>
        <strain evidence="25">cv. PC099</strain>
    </source>
</reference>
<dbReference type="PANTHER" id="PTHR48005">
    <property type="entry name" value="LEUCINE RICH REPEAT KINASE 2"/>
    <property type="match status" value="1"/>
</dbReference>
<sequence length="1055" mass="116373">MGKSATMLLLLGVLYLRICFSATVNSSTVDESSLLAMKKHIISDILAKNWSQETSFCSWIGVICSRKHPRVISLNLSNMDLGGSIAREIGNLSFLASLDMSNNSLSGSIPAEIGKLRRLRVLDMAYNQLSDGIPQSLGSLRRLEGLSLRSNYLRGDIPTSLSTRVQLTKLVLSYNNLTGNIPVGFGNLSQLQQLFLTRNQLTGELPSTIFNISALVALHVEENRLYGSIPKHICHTPATKLEALGLTDNQFEGVTPSTLMHCRSLEWLSLGFNKLEGSTLPPSIRNLSNLELFEIGDNSFKGAVPQEMGQLSRLTWLGLSLNKLNGEVPQSIFNISSLEGLALGYNNLSGYIPSSIGKSFPNINYFDLRFNHFSGRIPCSVSNLSKLASFQLSENLFTGEIPINLGNLPQLEWLSVDGNELANNISKPEQDFLSSLTNCNYLRILEISSIPITGVLPKSLGSSNLSASLEVLSAQSCRIISPIPNQMGNLTNLFVLRLGGNELTGLIPTALGYLSNMQRLDIRGNKLQGPISDVLCNMKKLHSVDVSRNNFSGQIPRCLGDLPFLGKINLDSNAFKSHIPSSLWFSEQVERMNLSHNFISGTLSQEIGNMKGLIELDLSGNQLSGQIPGTISKLQNPVTLSLSNNKLDGSLNDSISELKGLEYLDFDEVPDGGPFANFTSDSFLGNQELCGAPRFKVLECKKSMPAPSRKTPFLKYTLPVIGSVLVAAFILFLITKNYRGKLSPSSSSDIPPELGHERISYYEILHATSNLDVENLIGRGSSASVYKGYFSDSMVAAVKVFDLDVQGAPTSFDTECQVLRGIRHRNLVKVITSSSNLHFKALVLAFMPNGNLEKWLYSVDSSLNIFQRFEIMVHVATALEYLHDVHSSPIVHCDLKPQNILLDKDMVAHVGDFGIAKLLTREQRMHQTRTLGTIGYMAPEYGSEGLVSTMVDVYSYGILLMEMCSRRRPIDEMFSGDLSLRKWMQKSFPNSVIDVVDSELVNMDDQRRRVQYKSSLTSTIELALECTADIPQERPHMKDVVARIMKIRSNLSNSN</sequence>
<comment type="caution">
    <text evidence="24">The sequence shown here is derived from an EMBL/GenBank/DDBJ whole genome shotgun (WGS) entry which is preliminary data.</text>
</comment>
<dbReference type="InterPro" id="IPR017441">
    <property type="entry name" value="Protein_kinase_ATP_BS"/>
</dbReference>
<keyword evidence="15" id="KW-1133">Transmembrane helix</keyword>
<evidence type="ECO:0000256" key="21">
    <source>
        <dbReference type="PROSITE-ProRule" id="PRU10141"/>
    </source>
</evidence>
<evidence type="ECO:0000256" key="6">
    <source>
        <dbReference type="ARBA" id="ARBA00022553"/>
    </source>
</evidence>
<dbReference type="EMBL" id="SDAM02000180">
    <property type="protein sequence ID" value="KAH6825112.1"/>
    <property type="molecule type" value="Genomic_DNA"/>
</dbReference>
<dbReference type="Pfam" id="PF00069">
    <property type="entry name" value="Pkinase"/>
    <property type="match status" value="1"/>
</dbReference>
<organism evidence="24 25">
    <name type="scientific">Perilla frutescens var. hirtella</name>
    <name type="common">Perilla citriodora</name>
    <name type="synonym">Perilla setoyensis</name>
    <dbReference type="NCBI Taxonomy" id="608512"/>
    <lineage>
        <taxon>Eukaryota</taxon>
        <taxon>Viridiplantae</taxon>
        <taxon>Streptophyta</taxon>
        <taxon>Embryophyta</taxon>
        <taxon>Tracheophyta</taxon>
        <taxon>Spermatophyta</taxon>
        <taxon>Magnoliopsida</taxon>
        <taxon>eudicotyledons</taxon>
        <taxon>Gunneridae</taxon>
        <taxon>Pentapetalae</taxon>
        <taxon>asterids</taxon>
        <taxon>lamiids</taxon>
        <taxon>Lamiales</taxon>
        <taxon>Lamiaceae</taxon>
        <taxon>Nepetoideae</taxon>
        <taxon>Elsholtzieae</taxon>
        <taxon>Perilla</taxon>
    </lineage>
</organism>
<feature type="chain" id="PRO_5042195717" description="non-specific serine/threonine protein kinase" evidence="22">
    <location>
        <begin position="22"/>
        <end position="1055"/>
    </location>
</feature>
<dbReference type="PROSITE" id="PS50011">
    <property type="entry name" value="PROTEIN_KINASE_DOM"/>
    <property type="match status" value="1"/>
</dbReference>
<evidence type="ECO:0000256" key="22">
    <source>
        <dbReference type="SAM" id="SignalP"/>
    </source>
</evidence>
<dbReference type="SUPFAM" id="SSF52047">
    <property type="entry name" value="RNI-like"/>
    <property type="match status" value="1"/>
</dbReference>
<keyword evidence="4" id="KW-1003">Cell membrane</keyword>
<dbReference type="FunFam" id="3.80.10.10:FF:000383">
    <property type="entry name" value="Leucine-rich repeat receptor protein kinase EMS1"/>
    <property type="match status" value="1"/>
</dbReference>
<evidence type="ECO:0000256" key="19">
    <source>
        <dbReference type="ARBA" id="ARBA00047899"/>
    </source>
</evidence>
<dbReference type="PROSITE" id="PS00107">
    <property type="entry name" value="PROTEIN_KINASE_ATP"/>
    <property type="match status" value="1"/>
</dbReference>
<keyword evidence="5" id="KW-0723">Serine/threonine-protein kinase</keyword>
<evidence type="ECO:0000256" key="4">
    <source>
        <dbReference type="ARBA" id="ARBA00022475"/>
    </source>
</evidence>
<keyword evidence="6" id="KW-0597">Phosphoprotein</keyword>